<accession>A0A1L9RMR7</accession>
<evidence type="ECO:0000256" key="1">
    <source>
        <dbReference type="SAM" id="MobiDB-lite"/>
    </source>
</evidence>
<evidence type="ECO:0000256" key="2">
    <source>
        <dbReference type="SAM" id="Phobius"/>
    </source>
</evidence>
<feature type="transmembrane region" description="Helical" evidence="2">
    <location>
        <begin position="32"/>
        <end position="59"/>
    </location>
</feature>
<gene>
    <name evidence="3" type="ORF">ASPWEDRAFT_41436</name>
</gene>
<keyword evidence="2" id="KW-1133">Transmembrane helix</keyword>
<keyword evidence="2" id="KW-0812">Transmembrane</keyword>
<organism evidence="3 4">
    <name type="scientific">Aspergillus wentii DTO 134E9</name>
    <dbReference type="NCBI Taxonomy" id="1073089"/>
    <lineage>
        <taxon>Eukaryota</taxon>
        <taxon>Fungi</taxon>
        <taxon>Dikarya</taxon>
        <taxon>Ascomycota</taxon>
        <taxon>Pezizomycotina</taxon>
        <taxon>Eurotiomycetes</taxon>
        <taxon>Eurotiomycetidae</taxon>
        <taxon>Eurotiales</taxon>
        <taxon>Aspergillaceae</taxon>
        <taxon>Aspergillus</taxon>
        <taxon>Aspergillus subgen. Cremei</taxon>
    </lineage>
</organism>
<reference evidence="4" key="1">
    <citation type="journal article" date="2017" name="Genome Biol.">
        <title>Comparative genomics reveals high biological diversity and specific adaptations in the industrially and medically important fungal genus Aspergillus.</title>
        <authorList>
            <person name="de Vries R.P."/>
            <person name="Riley R."/>
            <person name="Wiebenga A."/>
            <person name="Aguilar-Osorio G."/>
            <person name="Amillis S."/>
            <person name="Uchima C.A."/>
            <person name="Anderluh G."/>
            <person name="Asadollahi M."/>
            <person name="Askin M."/>
            <person name="Barry K."/>
            <person name="Battaglia E."/>
            <person name="Bayram O."/>
            <person name="Benocci T."/>
            <person name="Braus-Stromeyer S.A."/>
            <person name="Caldana C."/>
            <person name="Canovas D."/>
            <person name="Cerqueira G.C."/>
            <person name="Chen F."/>
            <person name="Chen W."/>
            <person name="Choi C."/>
            <person name="Clum A."/>
            <person name="Dos Santos R.A."/>
            <person name="Damasio A.R."/>
            <person name="Diallinas G."/>
            <person name="Emri T."/>
            <person name="Fekete E."/>
            <person name="Flipphi M."/>
            <person name="Freyberg S."/>
            <person name="Gallo A."/>
            <person name="Gournas C."/>
            <person name="Habgood R."/>
            <person name="Hainaut M."/>
            <person name="Harispe M.L."/>
            <person name="Henrissat B."/>
            <person name="Hilden K.S."/>
            <person name="Hope R."/>
            <person name="Hossain A."/>
            <person name="Karabika E."/>
            <person name="Karaffa L."/>
            <person name="Karanyi Z."/>
            <person name="Krasevec N."/>
            <person name="Kuo A."/>
            <person name="Kusch H."/>
            <person name="LaButti K."/>
            <person name="Lagendijk E.L."/>
            <person name="Lapidus A."/>
            <person name="Levasseur A."/>
            <person name="Lindquist E."/>
            <person name="Lipzen A."/>
            <person name="Logrieco A.F."/>
            <person name="MacCabe A."/>
            <person name="Maekelae M.R."/>
            <person name="Malavazi I."/>
            <person name="Melin P."/>
            <person name="Meyer V."/>
            <person name="Mielnichuk N."/>
            <person name="Miskei M."/>
            <person name="Molnar A.P."/>
            <person name="Mule G."/>
            <person name="Ngan C.Y."/>
            <person name="Orejas M."/>
            <person name="Orosz E."/>
            <person name="Ouedraogo J.P."/>
            <person name="Overkamp K.M."/>
            <person name="Park H.-S."/>
            <person name="Perrone G."/>
            <person name="Piumi F."/>
            <person name="Punt P.J."/>
            <person name="Ram A.F."/>
            <person name="Ramon A."/>
            <person name="Rauscher S."/>
            <person name="Record E."/>
            <person name="Riano-Pachon D.M."/>
            <person name="Robert V."/>
            <person name="Roehrig J."/>
            <person name="Ruller R."/>
            <person name="Salamov A."/>
            <person name="Salih N.S."/>
            <person name="Samson R.A."/>
            <person name="Sandor E."/>
            <person name="Sanguinetti M."/>
            <person name="Schuetze T."/>
            <person name="Sepcic K."/>
            <person name="Shelest E."/>
            <person name="Sherlock G."/>
            <person name="Sophianopoulou V."/>
            <person name="Squina F.M."/>
            <person name="Sun H."/>
            <person name="Susca A."/>
            <person name="Todd R.B."/>
            <person name="Tsang A."/>
            <person name="Unkles S.E."/>
            <person name="van de Wiele N."/>
            <person name="van Rossen-Uffink D."/>
            <person name="Oliveira J.V."/>
            <person name="Vesth T.C."/>
            <person name="Visser J."/>
            <person name="Yu J.-H."/>
            <person name="Zhou M."/>
            <person name="Andersen M.R."/>
            <person name="Archer D.B."/>
            <person name="Baker S.E."/>
            <person name="Benoit I."/>
            <person name="Brakhage A.A."/>
            <person name="Braus G.H."/>
            <person name="Fischer R."/>
            <person name="Frisvad J.C."/>
            <person name="Goldman G.H."/>
            <person name="Houbraken J."/>
            <person name="Oakley B."/>
            <person name="Pocsi I."/>
            <person name="Scazzocchio C."/>
            <person name="Seiboth B."/>
            <person name="vanKuyk P.A."/>
            <person name="Wortman J."/>
            <person name="Dyer P.S."/>
            <person name="Grigoriev I.V."/>
        </authorList>
    </citation>
    <scope>NUCLEOTIDE SEQUENCE [LARGE SCALE GENOMIC DNA]</scope>
    <source>
        <strain evidence="4">DTO 134E9</strain>
    </source>
</reference>
<evidence type="ECO:0000313" key="4">
    <source>
        <dbReference type="Proteomes" id="UP000184383"/>
    </source>
</evidence>
<dbReference type="EMBL" id="KV878212">
    <property type="protein sequence ID" value="OJJ36226.1"/>
    <property type="molecule type" value="Genomic_DNA"/>
</dbReference>
<dbReference type="VEuPathDB" id="FungiDB:ASPWEDRAFT_41436"/>
<feature type="compositionally biased region" description="Basic and acidic residues" evidence="1">
    <location>
        <begin position="63"/>
        <end position="79"/>
    </location>
</feature>
<dbReference type="Proteomes" id="UP000184383">
    <property type="component" value="Unassembled WGS sequence"/>
</dbReference>
<feature type="compositionally biased region" description="Polar residues" evidence="1">
    <location>
        <begin position="80"/>
        <end position="89"/>
    </location>
</feature>
<protein>
    <submittedName>
        <fullName evidence="3">Uncharacterized protein</fullName>
    </submittedName>
</protein>
<keyword evidence="4" id="KW-1185">Reference proteome</keyword>
<proteinExistence type="predicted"/>
<name>A0A1L9RMR7_ASPWE</name>
<feature type="region of interest" description="Disordered" evidence="1">
    <location>
        <begin position="62"/>
        <end position="89"/>
    </location>
</feature>
<evidence type="ECO:0000313" key="3">
    <source>
        <dbReference type="EMBL" id="OJJ36226.1"/>
    </source>
</evidence>
<sequence>MPVRNFDDPYYKRVWKIIKIIFEATFEAFIPALLGIFLVGLVLFIIVVIIMVIASALGISKSPAEDSKKADSDEVKAKENQTVPGQSAQAVDEQTRLQIEIQFLEETLKIRREVLEKLVNSKAVESK</sequence>
<keyword evidence="2" id="KW-0472">Membrane</keyword>
<dbReference type="GeneID" id="63751408"/>
<dbReference type="AlphaFoldDB" id="A0A1L9RMR7"/>
<dbReference type="RefSeq" id="XP_040689902.1">
    <property type="nucleotide sequence ID" value="XM_040835560.1"/>
</dbReference>